<evidence type="ECO:0000313" key="2">
    <source>
        <dbReference type="EnsemblPlants" id="OB02G23450.1"/>
    </source>
</evidence>
<feature type="region of interest" description="Disordered" evidence="1">
    <location>
        <begin position="63"/>
        <end position="83"/>
    </location>
</feature>
<evidence type="ECO:0000313" key="3">
    <source>
        <dbReference type="Proteomes" id="UP000006038"/>
    </source>
</evidence>
<dbReference type="EnsemblPlants" id="OB02G23450.1">
    <property type="protein sequence ID" value="OB02G23450.1"/>
    <property type="gene ID" value="OB02G23450"/>
</dbReference>
<evidence type="ECO:0000256" key="1">
    <source>
        <dbReference type="SAM" id="MobiDB-lite"/>
    </source>
</evidence>
<proteinExistence type="predicted"/>
<reference evidence="2" key="1">
    <citation type="submission" date="2013-04" db="UniProtKB">
        <authorList>
            <consortium name="EnsemblPlants"/>
        </authorList>
    </citation>
    <scope>IDENTIFICATION</scope>
</reference>
<accession>J3LCH8</accession>
<dbReference type="HOGENOM" id="CLU_2546244_0_0_1"/>
<protein>
    <submittedName>
        <fullName evidence="2">Uncharacterized protein</fullName>
    </submittedName>
</protein>
<dbReference type="AlphaFoldDB" id="J3LCH8"/>
<keyword evidence="3" id="KW-1185">Reference proteome</keyword>
<feature type="region of interest" description="Disordered" evidence="1">
    <location>
        <begin position="1"/>
        <end position="22"/>
    </location>
</feature>
<dbReference type="Gramene" id="OB02G23450.1">
    <property type="protein sequence ID" value="OB02G23450.1"/>
    <property type="gene ID" value="OB02G23450"/>
</dbReference>
<organism evidence="2">
    <name type="scientific">Oryza brachyantha</name>
    <name type="common">malo sina</name>
    <dbReference type="NCBI Taxonomy" id="4533"/>
    <lineage>
        <taxon>Eukaryota</taxon>
        <taxon>Viridiplantae</taxon>
        <taxon>Streptophyta</taxon>
        <taxon>Embryophyta</taxon>
        <taxon>Tracheophyta</taxon>
        <taxon>Spermatophyta</taxon>
        <taxon>Magnoliopsida</taxon>
        <taxon>Liliopsida</taxon>
        <taxon>Poales</taxon>
        <taxon>Poaceae</taxon>
        <taxon>BOP clade</taxon>
        <taxon>Oryzoideae</taxon>
        <taxon>Oryzeae</taxon>
        <taxon>Oryzinae</taxon>
        <taxon>Oryza</taxon>
    </lineage>
</organism>
<dbReference type="Proteomes" id="UP000006038">
    <property type="component" value="Unassembled WGS sequence"/>
</dbReference>
<sequence>MCSGSRGEKGAAGGATEKTSEKSICTDAGTACITQAFLSSSPVQEHVPAAPIKCSFLHQNIDEKGRRVSSHGRSDPKARRALR</sequence>
<name>J3LCH8_ORYBR</name>